<dbReference type="Proteomes" id="UP000295244">
    <property type="component" value="Unassembled WGS sequence"/>
</dbReference>
<protein>
    <recommendedName>
        <fullName evidence="3">Phenylacetic acid degradation PaaB family protein</fullName>
    </recommendedName>
</protein>
<dbReference type="RefSeq" id="WP_132692705.1">
    <property type="nucleotide sequence ID" value="NZ_SKBU01000031.1"/>
</dbReference>
<proteinExistence type="predicted"/>
<dbReference type="AlphaFoldDB" id="A0A4R1BCU0"/>
<evidence type="ECO:0008006" key="3">
    <source>
        <dbReference type="Google" id="ProtNLM"/>
    </source>
</evidence>
<organism evidence="1 2">
    <name type="scientific">Rubrobacter taiwanensis</name>
    <dbReference type="NCBI Taxonomy" id="185139"/>
    <lineage>
        <taxon>Bacteria</taxon>
        <taxon>Bacillati</taxon>
        <taxon>Actinomycetota</taxon>
        <taxon>Rubrobacteria</taxon>
        <taxon>Rubrobacterales</taxon>
        <taxon>Rubrobacteraceae</taxon>
        <taxon>Rubrobacter</taxon>
    </lineage>
</organism>
<accession>A0A4R1BCU0</accession>
<comment type="caution">
    <text evidence="1">The sequence shown here is derived from an EMBL/GenBank/DDBJ whole genome shotgun (WGS) entry which is preliminary data.</text>
</comment>
<evidence type="ECO:0000313" key="2">
    <source>
        <dbReference type="Proteomes" id="UP000295244"/>
    </source>
</evidence>
<keyword evidence="2" id="KW-1185">Reference proteome</keyword>
<dbReference type="InterPro" id="IPR038693">
    <property type="entry name" value="PaaB_sf"/>
</dbReference>
<dbReference type="Gene3D" id="3.10.20.520">
    <property type="entry name" value="Phenylacetic acid degradation B"/>
    <property type="match status" value="1"/>
</dbReference>
<gene>
    <name evidence="1" type="ORF">E0L93_14045</name>
</gene>
<name>A0A4R1BCU0_9ACTN</name>
<dbReference type="EMBL" id="SKBU01000031">
    <property type="protein sequence ID" value="TCJ14853.1"/>
    <property type="molecule type" value="Genomic_DNA"/>
</dbReference>
<evidence type="ECO:0000313" key="1">
    <source>
        <dbReference type="EMBL" id="TCJ14853.1"/>
    </source>
</evidence>
<reference evidence="1 2" key="1">
    <citation type="submission" date="2019-03" db="EMBL/GenBank/DDBJ databases">
        <title>Whole genome sequence of a novel Rubrobacter taiwanensis strain, isolated from Yellowstone National Park.</title>
        <authorList>
            <person name="Freed S."/>
            <person name="Ramaley R.F."/>
            <person name="Kyndt J.A."/>
        </authorList>
    </citation>
    <scope>NUCLEOTIDE SEQUENCE [LARGE SCALE GENOMIC DNA]</scope>
    <source>
        <strain evidence="1 2">Yellowstone</strain>
    </source>
</reference>
<dbReference type="OrthoDB" id="1551139at2"/>
<sequence>MRPVENYEVFAARSKKGSAGKEFPLRHNGNVRAAEPREAAVYAHLMYDEWHWREMFVVPSKAIVRVIRPE</sequence>